<dbReference type="Pfam" id="PF02826">
    <property type="entry name" value="2-Hacid_dh_C"/>
    <property type="match status" value="1"/>
</dbReference>
<evidence type="ECO:0000256" key="1">
    <source>
        <dbReference type="ARBA" id="ARBA00005854"/>
    </source>
</evidence>
<evidence type="ECO:0000256" key="4">
    <source>
        <dbReference type="RuleBase" id="RU003719"/>
    </source>
</evidence>
<name>A0A7W9SMJ6_ARMRO</name>
<evidence type="ECO:0000259" key="5">
    <source>
        <dbReference type="Pfam" id="PF00389"/>
    </source>
</evidence>
<dbReference type="PANTHER" id="PTHR43333:SF1">
    <property type="entry name" value="D-ISOMER SPECIFIC 2-HYDROXYACID DEHYDROGENASE NAD-BINDING DOMAIN-CONTAINING PROTEIN"/>
    <property type="match status" value="1"/>
</dbReference>
<comment type="similarity">
    <text evidence="1 4">Belongs to the D-isomer specific 2-hydroxyacid dehydrogenase family.</text>
</comment>
<dbReference type="InterPro" id="IPR006139">
    <property type="entry name" value="D-isomer_2_OHA_DH_cat_dom"/>
</dbReference>
<dbReference type="GO" id="GO:0016616">
    <property type="term" value="F:oxidoreductase activity, acting on the CH-OH group of donors, NAD or NADP as acceptor"/>
    <property type="evidence" value="ECO:0007669"/>
    <property type="project" value="InterPro"/>
</dbReference>
<proteinExistence type="inferred from homology"/>
<keyword evidence="3" id="KW-0520">NAD</keyword>
<feature type="domain" description="D-isomer specific 2-hydroxyacid dehydrogenase NAD-binding" evidence="6">
    <location>
        <begin position="102"/>
        <end position="277"/>
    </location>
</feature>
<dbReference type="Pfam" id="PF00389">
    <property type="entry name" value="2-Hacid_dh"/>
    <property type="match status" value="1"/>
</dbReference>
<dbReference type="PANTHER" id="PTHR43333">
    <property type="entry name" value="2-HACID_DH_C DOMAIN-CONTAINING PROTEIN"/>
    <property type="match status" value="1"/>
</dbReference>
<evidence type="ECO:0000256" key="3">
    <source>
        <dbReference type="ARBA" id="ARBA00023027"/>
    </source>
</evidence>
<evidence type="ECO:0000313" key="8">
    <source>
        <dbReference type="Proteomes" id="UP000520814"/>
    </source>
</evidence>
<sequence>MHVLCLSTNPALQAALTEALGESVVLHFCDPKAPDEKALAEAELVVTAKLEPELRARLPKLKVVQITSAGVDGKLYPEIFADGVQVVTGSDVHASACAEHVLALMLAVARQIPASVLAQKEKHWGVASSGFQLEGKTVGIVGAGKIGQGIATRCKAFGMNTIGLRRNPELPAEGFDVVLPHLQYHELILRSNMVVLALPLTPSTRWFFGEDEIEIIQKGSYLFNIGRGGLIDEKYVWKALKNKWLAGAGLDVFEDEPLPENSPWWELDNVVITPHIGGVTDTLAERLAALVAEQVRRMQAGEPLKNTVSPEFGY</sequence>
<evidence type="ECO:0000313" key="7">
    <source>
        <dbReference type="EMBL" id="MBB6048583.1"/>
    </source>
</evidence>
<dbReference type="InterPro" id="IPR036291">
    <property type="entry name" value="NAD(P)-bd_dom_sf"/>
</dbReference>
<accession>A0A7W9SMJ6</accession>
<dbReference type="EMBL" id="JACHGW010000001">
    <property type="protein sequence ID" value="MBB6048583.1"/>
    <property type="molecule type" value="Genomic_DNA"/>
</dbReference>
<dbReference type="InterPro" id="IPR006140">
    <property type="entry name" value="D-isomer_DH_NAD-bd"/>
</dbReference>
<dbReference type="RefSeq" id="WP_184192221.1">
    <property type="nucleotide sequence ID" value="NZ_JACHGW010000001.1"/>
</dbReference>
<evidence type="ECO:0000256" key="2">
    <source>
        <dbReference type="ARBA" id="ARBA00023002"/>
    </source>
</evidence>
<keyword evidence="8" id="KW-1185">Reference proteome</keyword>
<organism evidence="7 8">
    <name type="scientific">Armatimonas rosea</name>
    <dbReference type="NCBI Taxonomy" id="685828"/>
    <lineage>
        <taxon>Bacteria</taxon>
        <taxon>Bacillati</taxon>
        <taxon>Armatimonadota</taxon>
        <taxon>Armatimonadia</taxon>
        <taxon>Armatimonadales</taxon>
        <taxon>Armatimonadaceae</taxon>
        <taxon>Armatimonas</taxon>
    </lineage>
</organism>
<dbReference type="AlphaFoldDB" id="A0A7W9SMJ6"/>
<dbReference type="GO" id="GO:0051287">
    <property type="term" value="F:NAD binding"/>
    <property type="evidence" value="ECO:0007669"/>
    <property type="project" value="InterPro"/>
</dbReference>
<protein>
    <submittedName>
        <fullName evidence="7">Phosphoglycerate dehydrogenase-like enzyme</fullName>
    </submittedName>
</protein>
<evidence type="ECO:0000259" key="6">
    <source>
        <dbReference type="Pfam" id="PF02826"/>
    </source>
</evidence>
<reference evidence="7 8" key="1">
    <citation type="submission" date="2020-08" db="EMBL/GenBank/DDBJ databases">
        <title>Genomic Encyclopedia of Type Strains, Phase IV (KMG-IV): sequencing the most valuable type-strain genomes for metagenomic binning, comparative biology and taxonomic classification.</title>
        <authorList>
            <person name="Goeker M."/>
        </authorList>
    </citation>
    <scope>NUCLEOTIDE SEQUENCE [LARGE SCALE GENOMIC DNA]</scope>
    <source>
        <strain evidence="7 8">DSM 23562</strain>
    </source>
</reference>
<dbReference type="Gene3D" id="3.40.50.720">
    <property type="entry name" value="NAD(P)-binding Rossmann-like Domain"/>
    <property type="match status" value="2"/>
</dbReference>
<dbReference type="CDD" id="cd05300">
    <property type="entry name" value="2-Hacid_dh_1"/>
    <property type="match status" value="1"/>
</dbReference>
<dbReference type="Proteomes" id="UP000520814">
    <property type="component" value="Unassembled WGS sequence"/>
</dbReference>
<keyword evidence="2 4" id="KW-0560">Oxidoreductase</keyword>
<comment type="caution">
    <text evidence="7">The sequence shown here is derived from an EMBL/GenBank/DDBJ whole genome shotgun (WGS) entry which is preliminary data.</text>
</comment>
<gene>
    <name evidence="7" type="ORF">HNQ39_000345</name>
</gene>
<dbReference type="SUPFAM" id="SSF52283">
    <property type="entry name" value="Formate/glycerate dehydrogenase catalytic domain-like"/>
    <property type="match status" value="1"/>
</dbReference>
<feature type="domain" description="D-isomer specific 2-hydroxyacid dehydrogenase catalytic" evidence="5">
    <location>
        <begin position="22"/>
        <end position="308"/>
    </location>
</feature>
<dbReference type="SUPFAM" id="SSF51735">
    <property type="entry name" value="NAD(P)-binding Rossmann-fold domains"/>
    <property type="match status" value="1"/>
</dbReference>